<accession>A0A830FLH5</accession>
<evidence type="ECO:0000256" key="1">
    <source>
        <dbReference type="SAM" id="MobiDB-lite"/>
    </source>
</evidence>
<dbReference type="AlphaFoldDB" id="A0A830FLH5"/>
<reference evidence="2" key="1">
    <citation type="journal article" date="2014" name="Int. J. Syst. Evol. Microbiol.">
        <title>Complete genome sequence of Corynebacterium casei LMG S-19264T (=DSM 44701T), isolated from a smear-ripened cheese.</title>
        <authorList>
            <consortium name="US DOE Joint Genome Institute (JGI-PGF)"/>
            <person name="Walter F."/>
            <person name="Albersmeier A."/>
            <person name="Kalinowski J."/>
            <person name="Ruckert C."/>
        </authorList>
    </citation>
    <scope>NUCLEOTIDE SEQUENCE</scope>
    <source>
        <strain evidence="2">JCM 16108</strain>
    </source>
</reference>
<feature type="compositionally biased region" description="Acidic residues" evidence="1">
    <location>
        <begin position="9"/>
        <end position="22"/>
    </location>
</feature>
<dbReference type="Proteomes" id="UP000614609">
    <property type="component" value="Unassembled WGS sequence"/>
</dbReference>
<reference evidence="2" key="2">
    <citation type="submission" date="2020-09" db="EMBL/GenBank/DDBJ databases">
        <authorList>
            <person name="Sun Q."/>
            <person name="Ohkuma M."/>
        </authorList>
    </citation>
    <scope>NUCLEOTIDE SEQUENCE</scope>
    <source>
        <strain evidence="2">JCM 16108</strain>
    </source>
</reference>
<dbReference type="EMBL" id="BMOO01000002">
    <property type="protein sequence ID" value="GGM62286.1"/>
    <property type="molecule type" value="Genomic_DNA"/>
</dbReference>
<name>A0A830FLH5_9EURY</name>
<gene>
    <name evidence="2" type="ORF">GCM10009017_10440</name>
</gene>
<keyword evidence="3" id="KW-1185">Reference proteome</keyword>
<proteinExistence type="predicted"/>
<protein>
    <submittedName>
        <fullName evidence="2">Uncharacterized protein</fullName>
    </submittedName>
</protein>
<sequence>MPDAGVGEDAAEEEAADDEEDPFEARAHRPLTVVSSFGPFASADVAAVVIPPPTVGSVIRLTIRDA</sequence>
<organism evidence="2 3">
    <name type="scientific">Halarchaeum rubridurum</name>
    <dbReference type="NCBI Taxonomy" id="489911"/>
    <lineage>
        <taxon>Archaea</taxon>
        <taxon>Methanobacteriati</taxon>
        <taxon>Methanobacteriota</taxon>
        <taxon>Stenosarchaea group</taxon>
        <taxon>Halobacteria</taxon>
        <taxon>Halobacteriales</taxon>
        <taxon>Halobacteriaceae</taxon>
    </lineage>
</organism>
<evidence type="ECO:0000313" key="2">
    <source>
        <dbReference type="EMBL" id="GGM62286.1"/>
    </source>
</evidence>
<evidence type="ECO:0000313" key="3">
    <source>
        <dbReference type="Proteomes" id="UP000614609"/>
    </source>
</evidence>
<feature type="region of interest" description="Disordered" evidence="1">
    <location>
        <begin position="1"/>
        <end position="27"/>
    </location>
</feature>
<comment type="caution">
    <text evidence="2">The sequence shown here is derived from an EMBL/GenBank/DDBJ whole genome shotgun (WGS) entry which is preliminary data.</text>
</comment>